<name>A0A1E3NUS5_WICAA</name>
<dbReference type="GO" id="GO:0003676">
    <property type="term" value="F:nucleic acid binding"/>
    <property type="evidence" value="ECO:0007669"/>
    <property type="project" value="InterPro"/>
</dbReference>
<feature type="active site" evidence="12">
    <location>
        <position position="194"/>
    </location>
</feature>
<dbReference type="STRING" id="683960.A0A1E3NUS5"/>
<reference evidence="15 16" key="1">
    <citation type="journal article" date="2016" name="Proc. Natl. Acad. Sci. U.S.A.">
        <title>Comparative genomics of biotechnologically important yeasts.</title>
        <authorList>
            <person name="Riley R."/>
            <person name="Haridas S."/>
            <person name="Wolfe K.H."/>
            <person name="Lopes M.R."/>
            <person name="Hittinger C.T."/>
            <person name="Goeker M."/>
            <person name="Salamov A.A."/>
            <person name="Wisecaver J.H."/>
            <person name="Long T.M."/>
            <person name="Calvey C.H."/>
            <person name="Aerts A.L."/>
            <person name="Barry K.W."/>
            <person name="Choi C."/>
            <person name="Clum A."/>
            <person name="Coughlan A.Y."/>
            <person name="Deshpande S."/>
            <person name="Douglass A.P."/>
            <person name="Hanson S.J."/>
            <person name="Klenk H.-P."/>
            <person name="LaButti K.M."/>
            <person name="Lapidus A."/>
            <person name="Lindquist E.A."/>
            <person name="Lipzen A.M."/>
            <person name="Meier-Kolthoff J.P."/>
            <person name="Ohm R.A."/>
            <person name="Otillar R.P."/>
            <person name="Pangilinan J.L."/>
            <person name="Peng Y."/>
            <person name="Rokas A."/>
            <person name="Rosa C.A."/>
            <person name="Scheuner C."/>
            <person name="Sibirny A.A."/>
            <person name="Slot J.C."/>
            <person name="Stielow J.B."/>
            <person name="Sun H."/>
            <person name="Kurtzman C.P."/>
            <person name="Blackwell M."/>
            <person name="Grigoriev I.V."/>
            <person name="Jeffries T.W."/>
        </authorList>
    </citation>
    <scope>NUCLEOTIDE SEQUENCE [LARGE SCALE GENOMIC DNA]</scope>
    <source>
        <strain evidence="16">ATCC 58044 / CBS 1984 / NCYC 433 / NRRL Y-366-8</strain>
    </source>
</reference>
<evidence type="ECO:0000256" key="10">
    <source>
        <dbReference type="ARBA" id="ARBA00075884"/>
    </source>
</evidence>
<keyword evidence="16" id="KW-1185">Reference proteome</keyword>
<organism evidence="15 16">
    <name type="scientific">Wickerhamomyces anomalus (strain ATCC 58044 / CBS 1984 / NCYC 433 / NRRL Y-366-8)</name>
    <name type="common">Yeast</name>
    <name type="synonym">Hansenula anomala</name>
    <dbReference type="NCBI Taxonomy" id="683960"/>
    <lineage>
        <taxon>Eukaryota</taxon>
        <taxon>Fungi</taxon>
        <taxon>Dikarya</taxon>
        <taxon>Ascomycota</taxon>
        <taxon>Saccharomycotina</taxon>
        <taxon>Saccharomycetes</taxon>
        <taxon>Phaffomycetales</taxon>
        <taxon>Wickerhamomycetaceae</taxon>
        <taxon>Wickerhamomyces</taxon>
    </lineage>
</organism>
<dbReference type="InterPro" id="IPR059049">
    <property type="entry name" value="TSEN34_N"/>
</dbReference>
<dbReference type="OrthoDB" id="48041at2759"/>
<comment type="similarity">
    <text evidence="1">Belongs to the tRNA-intron endonuclease family.</text>
</comment>
<dbReference type="Pfam" id="PF26577">
    <property type="entry name" value="TSEN34_N"/>
    <property type="match status" value="1"/>
</dbReference>
<evidence type="ECO:0000256" key="8">
    <source>
        <dbReference type="ARBA" id="ARBA00070643"/>
    </source>
</evidence>
<dbReference type="GeneID" id="30197911"/>
<evidence type="ECO:0000256" key="9">
    <source>
        <dbReference type="ARBA" id="ARBA00070870"/>
    </source>
</evidence>
<evidence type="ECO:0000259" key="14">
    <source>
        <dbReference type="Pfam" id="PF26577"/>
    </source>
</evidence>
<feature type="domain" description="tRNA intron endonuclease catalytic" evidence="13">
    <location>
        <begin position="166"/>
        <end position="246"/>
    </location>
</feature>
<dbReference type="EMBL" id="KV454215">
    <property type="protein sequence ID" value="ODQ56929.1"/>
    <property type="molecule type" value="Genomic_DNA"/>
</dbReference>
<dbReference type="GO" id="GO:0000214">
    <property type="term" value="C:tRNA-intron endonuclease complex"/>
    <property type="evidence" value="ECO:0007669"/>
    <property type="project" value="EnsemblFungi"/>
</dbReference>
<dbReference type="InterPro" id="IPR011856">
    <property type="entry name" value="tRNA_endonuc-like_dom_sf"/>
</dbReference>
<dbReference type="InterPro" id="IPR036167">
    <property type="entry name" value="tRNA_intron_Endo_cat-like_sf"/>
</dbReference>
<evidence type="ECO:0000256" key="12">
    <source>
        <dbReference type="PIRSR" id="PIRSR017250-50"/>
    </source>
</evidence>
<comment type="subunit">
    <text evidence="7">Heterotetramer composed of SEN2, SEN15, SEN34 and SEN54. Interacts directly with SEN15.</text>
</comment>
<dbReference type="CDD" id="cd22363">
    <property type="entry name" value="tRNA-intron_lyase_C"/>
    <property type="match status" value="1"/>
</dbReference>
<keyword evidence="4" id="KW-0456">Lyase</keyword>
<dbReference type="GO" id="GO:0000213">
    <property type="term" value="F:tRNA-intron lyase activity"/>
    <property type="evidence" value="ECO:0007669"/>
    <property type="project" value="UniProtKB-EC"/>
</dbReference>
<feature type="domain" description="TSEN34 N-terminal" evidence="14">
    <location>
        <begin position="2"/>
        <end position="62"/>
    </location>
</feature>
<dbReference type="PIRSF" id="PIRSF017250">
    <property type="entry name" value="tRNA_splic_SEN34"/>
    <property type="match status" value="1"/>
</dbReference>
<dbReference type="SUPFAM" id="SSF53032">
    <property type="entry name" value="tRNA-intron endonuclease catalytic domain-like"/>
    <property type="match status" value="1"/>
</dbReference>
<dbReference type="EC" id="4.6.1.16" evidence="2"/>
<dbReference type="PANTHER" id="PTHR13070:SF0">
    <property type="entry name" value="TRNA-SPLICING ENDONUCLEASE SUBUNIT SEN34"/>
    <property type="match status" value="1"/>
</dbReference>
<dbReference type="GO" id="GO:0000379">
    <property type="term" value="P:tRNA-type intron splice site recognition and cleavage"/>
    <property type="evidence" value="ECO:0007669"/>
    <property type="project" value="EnsemblFungi"/>
</dbReference>
<evidence type="ECO:0000256" key="3">
    <source>
        <dbReference type="ARBA" id="ARBA00022694"/>
    </source>
</evidence>
<keyword evidence="3" id="KW-0819">tRNA processing</keyword>
<proteinExistence type="inferred from homology"/>
<protein>
    <recommendedName>
        <fullName evidence="9">tRNA-splicing endonuclease subunit SEN34</fullName>
        <ecNumber evidence="2">4.6.1.16</ecNumber>
    </recommendedName>
    <alternativeName>
        <fullName evidence="10 11">tRNA-intron endonuclease SEN34</fullName>
    </alternativeName>
    <alternativeName>
        <fullName evidence="8">tRNA-splicing endonuclease subunit Sen34</fullName>
    </alternativeName>
</protein>
<dbReference type="PANTHER" id="PTHR13070">
    <property type="entry name" value="TRNA-SPLICING ENDONUCLEASE SUBUNIT SEN34-RELATED"/>
    <property type="match status" value="1"/>
</dbReference>
<evidence type="ECO:0000256" key="4">
    <source>
        <dbReference type="ARBA" id="ARBA00023239"/>
    </source>
</evidence>
<comment type="catalytic activity">
    <reaction evidence="5">
        <text>pretRNA = a 3'-half-tRNA molecule with a 5'-OH end + a 5'-half-tRNA molecule with a 2',3'-cyclic phosphate end + an intron with a 2',3'-cyclic phosphate and a 5'-hydroxyl terminus.</text>
        <dbReference type="EC" id="4.6.1.16"/>
    </reaction>
</comment>
<feature type="non-terminal residue" evidence="15">
    <location>
        <position position="264"/>
    </location>
</feature>
<feature type="active site" evidence="12">
    <location>
        <position position="233"/>
    </location>
</feature>
<evidence type="ECO:0000256" key="11">
    <source>
        <dbReference type="ARBA" id="ARBA00076724"/>
    </source>
</evidence>
<feature type="non-terminal residue" evidence="15">
    <location>
        <position position="1"/>
    </location>
</feature>
<dbReference type="Proteomes" id="UP000094112">
    <property type="component" value="Unassembled WGS sequence"/>
</dbReference>
<sequence>AGKALVFNLDVIKSLRSLGIGGVLSGTLPTAPQQNIFLGIPLQLMVEEVIWLVTKGYAYLIPDEKLIKELVDDLDEEDIKSIQYERAIGFQSQKEQKLNQLNDKLNSLKKKVQKTPPSDALITQSLFVNIYDDSNSLPNNTLLKSIYAKDIKLQKRLLESLNYDRLNYLIFDYLKSKEYFLAPGLRFGGKFIGYPGDPLRYHAHLIINAVGWDQDIGLMNIVNGGRLATGVKKVWLIGSENNDMDIDKDDGEVVCFSVEWAGFG</sequence>
<dbReference type="RefSeq" id="XP_019036136.1">
    <property type="nucleotide sequence ID" value="XM_019180665.2"/>
</dbReference>
<evidence type="ECO:0000256" key="2">
    <source>
        <dbReference type="ARBA" id="ARBA00012573"/>
    </source>
</evidence>
<accession>A0A1E3NUS5</accession>
<comment type="function">
    <text evidence="6">Constitutes one of the two catalytic subunit of the tRNA-splicing endonuclease complex, a complex responsible for identification and cleavage of the splice sites in pre-tRNA. It cleaves pre-tRNA at the 5'- and 3'-splice sites to release the intron. The products are an intron and two tRNA half-molecules bearing 2',3'-cyclic phosphate and 5'-OH termini. There are no conserved sequences at the splice sites, but the intron is invariably located at the same site in the gene, placing the splice sites an invariant distance from the constant structural features of the tRNA body. It probably carries the active site for 3'-splice site cleavage.</text>
</comment>
<dbReference type="InterPro" id="IPR006677">
    <property type="entry name" value="tRNA_intron_Endonuc_cat-like"/>
</dbReference>
<dbReference type="InterPro" id="IPR016690">
    <property type="entry name" value="TSEN34"/>
</dbReference>
<evidence type="ECO:0000256" key="6">
    <source>
        <dbReference type="ARBA" id="ARBA00059865"/>
    </source>
</evidence>
<evidence type="ECO:0000313" key="16">
    <source>
        <dbReference type="Proteomes" id="UP000094112"/>
    </source>
</evidence>
<dbReference type="AlphaFoldDB" id="A0A1E3NUS5"/>
<evidence type="ECO:0000313" key="15">
    <source>
        <dbReference type="EMBL" id="ODQ56929.1"/>
    </source>
</evidence>
<dbReference type="Gene3D" id="3.40.1350.10">
    <property type="match status" value="1"/>
</dbReference>
<evidence type="ECO:0000259" key="13">
    <source>
        <dbReference type="Pfam" id="PF01974"/>
    </source>
</evidence>
<feature type="active site" evidence="12">
    <location>
        <position position="202"/>
    </location>
</feature>
<evidence type="ECO:0000256" key="1">
    <source>
        <dbReference type="ARBA" id="ARBA00008078"/>
    </source>
</evidence>
<dbReference type="Pfam" id="PF01974">
    <property type="entry name" value="tRNA_int_endo"/>
    <property type="match status" value="1"/>
</dbReference>
<evidence type="ECO:0000256" key="5">
    <source>
        <dbReference type="ARBA" id="ARBA00034031"/>
    </source>
</evidence>
<dbReference type="FunFam" id="3.40.1350.10:FF:000008">
    <property type="entry name" value="tRNA-splicing endonuclease subunit Sen34"/>
    <property type="match status" value="1"/>
</dbReference>
<gene>
    <name evidence="15" type="ORF">WICANDRAFT_15917</name>
</gene>
<evidence type="ECO:0000256" key="7">
    <source>
        <dbReference type="ARBA" id="ARBA00062123"/>
    </source>
</evidence>